<protein>
    <recommendedName>
        <fullName evidence="8">Peptidase M3A/M3B catalytic domain-containing protein</fullName>
    </recommendedName>
</protein>
<dbReference type="OrthoDB" id="17530at2759"/>
<dbReference type="EMBL" id="CANHGI010000004">
    <property type="protein sequence ID" value="CAI5447099.1"/>
    <property type="molecule type" value="Genomic_DNA"/>
</dbReference>
<accession>A0A9P1N0K7</accession>
<keyword evidence="5 7" id="KW-0862">Zinc</keyword>
<dbReference type="InterPro" id="IPR001567">
    <property type="entry name" value="Pept_M3A_M3B_dom"/>
</dbReference>
<evidence type="ECO:0000256" key="7">
    <source>
        <dbReference type="RuleBase" id="RU003435"/>
    </source>
</evidence>
<dbReference type="Gene3D" id="1.10.1370.10">
    <property type="entry name" value="Neurolysin, domain 3"/>
    <property type="match status" value="1"/>
</dbReference>
<evidence type="ECO:0000256" key="1">
    <source>
        <dbReference type="ARBA" id="ARBA00006040"/>
    </source>
</evidence>
<keyword evidence="4 7" id="KW-0378">Hydrolase</keyword>
<dbReference type="AlphaFoldDB" id="A0A9P1N0K7"/>
<evidence type="ECO:0000256" key="4">
    <source>
        <dbReference type="ARBA" id="ARBA00022801"/>
    </source>
</evidence>
<dbReference type="Proteomes" id="UP001152747">
    <property type="component" value="Unassembled WGS sequence"/>
</dbReference>
<gene>
    <name evidence="9" type="ORF">CAMP_LOCUS9736</name>
</gene>
<proteinExistence type="inferred from homology"/>
<dbReference type="Pfam" id="PF01432">
    <property type="entry name" value="Peptidase_M3"/>
    <property type="match status" value="1"/>
</dbReference>
<keyword evidence="2 7" id="KW-0645">Protease</keyword>
<feature type="domain" description="Peptidase M3A/M3B catalytic" evidence="8">
    <location>
        <begin position="18"/>
        <end position="119"/>
    </location>
</feature>
<comment type="similarity">
    <text evidence="1 7">Belongs to the peptidase M3 family.</text>
</comment>
<evidence type="ECO:0000256" key="3">
    <source>
        <dbReference type="ARBA" id="ARBA00022723"/>
    </source>
</evidence>
<dbReference type="InterPro" id="IPR024077">
    <property type="entry name" value="Neurolysin/TOP_dom2"/>
</dbReference>
<keyword evidence="6 7" id="KW-0482">Metalloprotease</keyword>
<evidence type="ECO:0000313" key="9">
    <source>
        <dbReference type="EMBL" id="CAI5447099.1"/>
    </source>
</evidence>
<dbReference type="PANTHER" id="PTHR11804">
    <property type="entry name" value="PROTEASE M3 THIMET OLIGOPEPTIDASE-RELATED"/>
    <property type="match status" value="1"/>
</dbReference>
<evidence type="ECO:0000256" key="6">
    <source>
        <dbReference type="ARBA" id="ARBA00023049"/>
    </source>
</evidence>
<dbReference type="SUPFAM" id="SSF55486">
    <property type="entry name" value="Metalloproteases ('zincins'), catalytic domain"/>
    <property type="match status" value="1"/>
</dbReference>
<keyword evidence="3 7" id="KW-0479">Metal-binding</keyword>
<dbReference type="GO" id="GO:0004222">
    <property type="term" value="F:metalloendopeptidase activity"/>
    <property type="evidence" value="ECO:0007669"/>
    <property type="project" value="InterPro"/>
</dbReference>
<evidence type="ECO:0000256" key="5">
    <source>
        <dbReference type="ARBA" id="ARBA00022833"/>
    </source>
</evidence>
<sequence>MIGCPIAGPQIASGSLTTTELFYDIMNKAMPHIERSPQNAFQHRFHHTVQYGAKYYSYLVARASASLIWQQRFQMDPFSRKWGECWAEVQSHGGGHPPSILLEKILGFRPDSKDLTSALAKESKHLSQLDAITV</sequence>
<reference evidence="9" key="1">
    <citation type="submission" date="2022-11" db="EMBL/GenBank/DDBJ databases">
        <authorList>
            <person name="Kikuchi T."/>
        </authorList>
    </citation>
    <scope>NUCLEOTIDE SEQUENCE</scope>
    <source>
        <strain evidence="9">PS1010</strain>
    </source>
</reference>
<keyword evidence="10" id="KW-1185">Reference proteome</keyword>
<evidence type="ECO:0000313" key="10">
    <source>
        <dbReference type="Proteomes" id="UP001152747"/>
    </source>
</evidence>
<organism evidence="9 10">
    <name type="scientific">Caenorhabditis angaria</name>
    <dbReference type="NCBI Taxonomy" id="860376"/>
    <lineage>
        <taxon>Eukaryota</taxon>
        <taxon>Metazoa</taxon>
        <taxon>Ecdysozoa</taxon>
        <taxon>Nematoda</taxon>
        <taxon>Chromadorea</taxon>
        <taxon>Rhabditida</taxon>
        <taxon>Rhabditina</taxon>
        <taxon>Rhabditomorpha</taxon>
        <taxon>Rhabditoidea</taxon>
        <taxon>Rhabditidae</taxon>
        <taxon>Peloderinae</taxon>
        <taxon>Caenorhabditis</taxon>
    </lineage>
</organism>
<dbReference type="GO" id="GO:0046872">
    <property type="term" value="F:metal ion binding"/>
    <property type="evidence" value="ECO:0007669"/>
    <property type="project" value="UniProtKB-UniRule"/>
</dbReference>
<dbReference type="GO" id="GO:0006518">
    <property type="term" value="P:peptide metabolic process"/>
    <property type="evidence" value="ECO:0007669"/>
    <property type="project" value="TreeGrafter"/>
</dbReference>
<dbReference type="GO" id="GO:0005739">
    <property type="term" value="C:mitochondrion"/>
    <property type="evidence" value="ECO:0007669"/>
    <property type="project" value="TreeGrafter"/>
</dbReference>
<dbReference type="InterPro" id="IPR045090">
    <property type="entry name" value="Pept_M3A_M3B"/>
</dbReference>
<dbReference type="GO" id="GO:0006627">
    <property type="term" value="P:protein processing involved in protein targeting to mitochondrion"/>
    <property type="evidence" value="ECO:0007669"/>
    <property type="project" value="TreeGrafter"/>
</dbReference>
<name>A0A9P1N0K7_9PELO</name>
<evidence type="ECO:0000256" key="2">
    <source>
        <dbReference type="ARBA" id="ARBA00022670"/>
    </source>
</evidence>
<comment type="cofactor">
    <cofactor evidence="7">
        <name>Zn(2+)</name>
        <dbReference type="ChEBI" id="CHEBI:29105"/>
    </cofactor>
    <text evidence="7">Binds 1 zinc ion.</text>
</comment>
<comment type="caution">
    <text evidence="9">The sequence shown here is derived from an EMBL/GenBank/DDBJ whole genome shotgun (WGS) entry which is preliminary data.</text>
</comment>
<evidence type="ECO:0000259" key="8">
    <source>
        <dbReference type="Pfam" id="PF01432"/>
    </source>
</evidence>
<dbReference type="PANTHER" id="PTHR11804:SF79">
    <property type="entry name" value="MITOCHONDRIAL INTERMEDIATE PEPTIDASE"/>
    <property type="match status" value="1"/>
</dbReference>